<evidence type="ECO:0000256" key="4">
    <source>
        <dbReference type="ARBA" id="ARBA00022989"/>
    </source>
</evidence>
<evidence type="ECO:0000256" key="2">
    <source>
        <dbReference type="ARBA" id="ARBA00022448"/>
    </source>
</evidence>
<keyword evidence="4 6" id="KW-1133">Transmembrane helix</keyword>
<dbReference type="InterPro" id="IPR036259">
    <property type="entry name" value="MFS_trans_sf"/>
</dbReference>
<keyword evidence="3 6" id="KW-0812">Transmembrane</keyword>
<accession>A0ABS0LNG7</accession>
<dbReference type="Proteomes" id="UP000721415">
    <property type="component" value="Unassembled WGS sequence"/>
</dbReference>
<dbReference type="PIRSF" id="PIRSF002808">
    <property type="entry name" value="Hexose_phosphate_transp"/>
    <property type="match status" value="1"/>
</dbReference>
<organism evidence="8 9">
    <name type="scientific">Facklamia lactis</name>
    <dbReference type="NCBI Taxonomy" id="2749967"/>
    <lineage>
        <taxon>Bacteria</taxon>
        <taxon>Bacillati</taxon>
        <taxon>Bacillota</taxon>
        <taxon>Bacilli</taxon>
        <taxon>Lactobacillales</taxon>
        <taxon>Aerococcaceae</taxon>
        <taxon>Facklamia</taxon>
    </lineage>
</organism>
<evidence type="ECO:0000313" key="9">
    <source>
        <dbReference type="Proteomes" id="UP000721415"/>
    </source>
</evidence>
<feature type="transmembrane region" description="Helical" evidence="6">
    <location>
        <begin position="21"/>
        <end position="38"/>
    </location>
</feature>
<evidence type="ECO:0000313" key="8">
    <source>
        <dbReference type="EMBL" id="MBG9985701.1"/>
    </source>
</evidence>
<name>A0ABS0LNG7_9LACT</name>
<evidence type="ECO:0000256" key="6">
    <source>
        <dbReference type="SAM" id="Phobius"/>
    </source>
</evidence>
<feature type="transmembrane region" description="Helical" evidence="6">
    <location>
        <begin position="276"/>
        <end position="296"/>
    </location>
</feature>
<feature type="transmembrane region" description="Helical" evidence="6">
    <location>
        <begin position="308"/>
        <end position="325"/>
    </location>
</feature>
<evidence type="ECO:0000256" key="3">
    <source>
        <dbReference type="ARBA" id="ARBA00022692"/>
    </source>
</evidence>
<keyword evidence="9" id="KW-1185">Reference proteome</keyword>
<dbReference type="Gene3D" id="1.20.1250.20">
    <property type="entry name" value="MFS general substrate transporter like domains"/>
    <property type="match status" value="2"/>
</dbReference>
<feature type="transmembrane region" description="Helical" evidence="6">
    <location>
        <begin position="91"/>
        <end position="110"/>
    </location>
</feature>
<comment type="subcellular location">
    <subcellularLocation>
        <location evidence="1">Cell membrane</location>
        <topology evidence="1">Multi-pass membrane protein</topology>
    </subcellularLocation>
</comment>
<evidence type="ECO:0000256" key="5">
    <source>
        <dbReference type="ARBA" id="ARBA00023136"/>
    </source>
</evidence>
<dbReference type="InterPro" id="IPR011701">
    <property type="entry name" value="MFS"/>
</dbReference>
<feature type="transmembrane region" description="Helical" evidence="6">
    <location>
        <begin position="400"/>
        <end position="418"/>
    </location>
</feature>
<protein>
    <submittedName>
        <fullName evidence="8">MFS transporter</fullName>
    </submittedName>
</protein>
<dbReference type="InterPro" id="IPR051337">
    <property type="entry name" value="OPA_Antiporter"/>
</dbReference>
<dbReference type="EMBL" id="JACBXQ010000001">
    <property type="protein sequence ID" value="MBG9985701.1"/>
    <property type="molecule type" value="Genomic_DNA"/>
</dbReference>
<proteinExistence type="predicted"/>
<dbReference type="PANTHER" id="PTHR43826:SF8">
    <property type="entry name" value="MAJOR FACILITATOR SUPERFAMILY (MFS) PROFILE DOMAIN-CONTAINING PROTEIN"/>
    <property type="match status" value="1"/>
</dbReference>
<feature type="domain" description="Major facilitator superfamily (MFS) profile" evidence="7">
    <location>
        <begin position="25"/>
        <end position="423"/>
    </location>
</feature>
<dbReference type="InterPro" id="IPR020846">
    <property type="entry name" value="MFS_dom"/>
</dbReference>
<comment type="caution">
    <text evidence="8">The sequence shown here is derived from an EMBL/GenBank/DDBJ whole genome shotgun (WGS) entry which is preliminary data.</text>
</comment>
<gene>
    <name evidence="8" type="ORF">HZY91_02195</name>
</gene>
<keyword evidence="2" id="KW-0813">Transport</keyword>
<feature type="transmembrane region" description="Helical" evidence="6">
    <location>
        <begin position="331"/>
        <end position="352"/>
    </location>
</feature>
<dbReference type="SUPFAM" id="SSF103473">
    <property type="entry name" value="MFS general substrate transporter"/>
    <property type="match status" value="1"/>
</dbReference>
<sequence>MSENTNNRTVSQTEIKKVNSYAWVTYAILAVIYMFVAFHRNSPGVMRNSLEEAFNANAQQFAMIGSSFFYAYLIMQVPAGILNDKFGPKKIALIFTTITAIGSVLFGLAQSLTVAYIARFLVGFGVSVMFISLIKIQNTWFPSNKQALMVGITGIAANLGAMFAQTPLVWLSNTIGWRMTFIALGILTAVFVAMIAFFVKDKPEDIGLPSMADIEGREVNRQPVKVTTALKSVLSNKYTWISAVVFFGLYTGYIMLLGTFGTSFVVERYGVSVSQAANYMIVASIGALIAGIVIGSMSDKMKNRKSMLIIYTILTVLAWAIFVYVKLPNMLLIPLLFILGFVMSAFALCWTISNETNDPRFGGISSAVVNTIGYSGSAIAPVIMGNFIDQDPTFAGYQRGFLIVIILIAVGALVAFILPETHAKNISAELNTK</sequence>
<dbReference type="InterPro" id="IPR000849">
    <property type="entry name" value="Sugar_P_transporter"/>
</dbReference>
<dbReference type="RefSeq" id="WP_197114243.1">
    <property type="nucleotide sequence ID" value="NZ_JACBXQ010000001.1"/>
</dbReference>
<dbReference type="Pfam" id="PF07690">
    <property type="entry name" value="MFS_1"/>
    <property type="match status" value="1"/>
</dbReference>
<dbReference type="PANTHER" id="PTHR43826">
    <property type="entry name" value="GLUCOSE-6-PHOSPHATE EXCHANGER SLC37A4"/>
    <property type="match status" value="1"/>
</dbReference>
<feature type="transmembrane region" description="Helical" evidence="6">
    <location>
        <begin position="148"/>
        <end position="171"/>
    </location>
</feature>
<reference evidence="8 9" key="1">
    <citation type="submission" date="2020-07" db="EMBL/GenBank/DDBJ databases">
        <title>Facklamia lactis sp. nov., isolated from raw milk.</title>
        <authorList>
            <person name="Doll E.V."/>
            <person name="Huptas C."/>
            <person name="Staib L."/>
            <person name="Wenning M."/>
            <person name="Scherer S."/>
        </authorList>
    </citation>
    <scope>NUCLEOTIDE SEQUENCE [LARGE SCALE GENOMIC DNA]</scope>
    <source>
        <strain evidence="8 9">DSM 111018</strain>
    </source>
</reference>
<feature type="transmembrane region" description="Helical" evidence="6">
    <location>
        <begin position="116"/>
        <end position="136"/>
    </location>
</feature>
<feature type="transmembrane region" description="Helical" evidence="6">
    <location>
        <begin position="364"/>
        <end position="388"/>
    </location>
</feature>
<evidence type="ECO:0000256" key="1">
    <source>
        <dbReference type="ARBA" id="ARBA00004651"/>
    </source>
</evidence>
<feature type="transmembrane region" description="Helical" evidence="6">
    <location>
        <begin position="58"/>
        <end position="79"/>
    </location>
</feature>
<keyword evidence="5 6" id="KW-0472">Membrane</keyword>
<feature type="transmembrane region" description="Helical" evidence="6">
    <location>
        <begin position="177"/>
        <end position="199"/>
    </location>
</feature>
<dbReference type="PROSITE" id="PS50850">
    <property type="entry name" value="MFS"/>
    <property type="match status" value="1"/>
</dbReference>
<evidence type="ECO:0000259" key="7">
    <source>
        <dbReference type="PROSITE" id="PS50850"/>
    </source>
</evidence>
<feature type="transmembrane region" description="Helical" evidence="6">
    <location>
        <begin position="238"/>
        <end position="256"/>
    </location>
</feature>